<feature type="compositionally biased region" description="Basic residues" evidence="1">
    <location>
        <begin position="1223"/>
        <end position="1236"/>
    </location>
</feature>
<accession>S3BXC7</accession>
<sequence>MADYQDTGQDSGEFTDEQPVPRRKSAAEKSQHVVTFSTDSSSDHRSGSDDSLDPTLPQSQGRIEAALRIEEGPASSDSEQAAAQIEDYPGESDRDDDANDSMAVIPARDKAKANYAWANVNDESEKTAKIIEEAVDVALVAGQNIVDLLLTSAKHECRVNVKHWAKEFESIRDMHEQFNVHVGVSGATGAGKTSIINALLDYDELLPSGSDGAATASACVIHQNKDQHRGRKFRAVVHFKTAKEITEWLTPILADVAEYFALVDRTSLGGDYDDRRHECGSSNPHILSSNAHVDQEPDMDEGELRDKLVALTTVYGVDLDGMRGLNVNSFLSTTKHPITKLLGTTRKIYDDSKDNFAKRVRPYLDCSFLPDEDLFGDGSSGRTEGAVVKIEPGSSQDPDTLGFNDVFGGGRQVKASRQVWPLVSRVDLYITSSLLDSGIVLEDLPGLSDAMEERMKVARERFRNLDATIIVSPAIRAGDEATCMQLISENEALRMRMDNRLNERTFCVVTSKTDDLNWGKYLRQHVQMTPTSDLGKACNEYLDIKNKVGAKNRALAALLELLAQEEGAHKLALKSCDAFDISDTEEDVTKITARIDAEKMHIKRLSEALEYSSASLAFQASQVRNERTRHKIQEAYERKRSGGLYRGQSKPQAQSQAQAQTQGSSRKDRSLEVIPISADAYWSVKDPDRKEVEGFPTEPYTGIPALRAWIRHSSVPARKLHSMSLLRRLDVLLHNLKAGFGIEDVAMHTFASPKDILQPILNSFQDVLKKNLHHCSGTIVEKVKECNPLLELKRENRRYHPNCRNAIIKQVESWKHRQYPGSKTRPSSFSFRAPQGPITVTDTSNSPTALNWATHMAIIRRYGESYTSGKPYRVTYNWMENMAHLVLGEVVDQWEASFHNRIPQEAIAARPYIEGVWTVSMSKIYKVLPAYCYGPEQNSYLKKKLEAITVVREFAIDGVQRAMLKLVENAKRAHPKVVLVLGQSWLKAFERAQKIGGRGSFRMRQELLEAHAVKETTPIVKEAIQSLDAEIEANIVHMRETIDGVWQESLEMINQQIQSMVQNMKQGGRDVDERARSVNAFILEWESNWRYSDVAINMGLDKEGEGVTGMRLPDSYLARPACFDSPGVDADENVAAIDVPVRKHRVRSPKFGPKPVPKPGPKPGPKPVPKPVPKPGPKPGLKPVPKPGPKPKPSPLDAVKSVPRLARKSSTKRKADDSPTATGRKKSNKATRKKAKPSPSSDLL</sequence>
<dbReference type="PANTHER" id="PTHR36681">
    <property type="entry name" value="NUCLEAR GTPASE, GERMINAL CENTER-ASSOCIATED, TANDEM DUPLICATE 3"/>
    <property type="match status" value="1"/>
</dbReference>
<dbReference type="AlphaFoldDB" id="S3BXC7"/>
<evidence type="ECO:0000256" key="1">
    <source>
        <dbReference type="SAM" id="MobiDB-lite"/>
    </source>
</evidence>
<feature type="compositionally biased region" description="Pro residues" evidence="1">
    <location>
        <begin position="1152"/>
        <end position="1194"/>
    </location>
</feature>
<feature type="region of interest" description="Disordered" evidence="1">
    <location>
        <begin position="1139"/>
        <end position="1244"/>
    </location>
</feature>
<dbReference type="OrthoDB" id="3598281at2759"/>
<organism evidence="2 3">
    <name type="scientific">Ophiostoma piceae (strain UAMH 11346)</name>
    <name type="common">Sap stain fungus</name>
    <dbReference type="NCBI Taxonomy" id="1262450"/>
    <lineage>
        <taxon>Eukaryota</taxon>
        <taxon>Fungi</taxon>
        <taxon>Dikarya</taxon>
        <taxon>Ascomycota</taxon>
        <taxon>Pezizomycotina</taxon>
        <taxon>Sordariomycetes</taxon>
        <taxon>Sordariomycetidae</taxon>
        <taxon>Ophiostomatales</taxon>
        <taxon>Ophiostomataceae</taxon>
        <taxon>Ophiostoma</taxon>
    </lineage>
</organism>
<feature type="region of interest" description="Disordered" evidence="1">
    <location>
        <begin position="635"/>
        <end position="669"/>
    </location>
</feature>
<dbReference type="Proteomes" id="UP000016923">
    <property type="component" value="Unassembled WGS sequence"/>
</dbReference>
<dbReference type="PANTHER" id="PTHR36681:SF3">
    <property type="entry name" value="NUCLEAR GTPASE, GERMINAL CENTER-ASSOCIATED, TANDEM DUPLICATE 3"/>
    <property type="match status" value="1"/>
</dbReference>
<feature type="region of interest" description="Disordered" evidence="1">
    <location>
        <begin position="1"/>
        <end position="62"/>
    </location>
</feature>
<feature type="compositionally biased region" description="Low complexity" evidence="1">
    <location>
        <begin position="648"/>
        <end position="664"/>
    </location>
</feature>
<dbReference type="EMBL" id="KE148155">
    <property type="protein sequence ID" value="EPE05914.1"/>
    <property type="molecule type" value="Genomic_DNA"/>
</dbReference>
<dbReference type="Gene3D" id="3.40.50.300">
    <property type="entry name" value="P-loop containing nucleotide triphosphate hydrolases"/>
    <property type="match status" value="1"/>
</dbReference>
<keyword evidence="3" id="KW-1185">Reference proteome</keyword>
<dbReference type="SUPFAM" id="SSF52540">
    <property type="entry name" value="P-loop containing nucleoside triphosphate hydrolases"/>
    <property type="match status" value="1"/>
</dbReference>
<name>S3BXC7_OPHP1</name>
<proteinExistence type="predicted"/>
<dbReference type="InterPro" id="IPR027417">
    <property type="entry name" value="P-loop_NTPase"/>
</dbReference>
<evidence type="ECO:0000313" key="2">
    <source>
        <dbReference type="EMBL" id="EPE05914.1"/>
    </source>
</evidence>
<dbReference type="OMA" id="WESKNPR"/>
<dbReference type="VEuPathDB" id="FungiDB:F503_08445"/>
<evidence type="ECO:0000313" key="3">
    <source>
        <dbReference type="Proteomes" id="UP000016923"/>
    </source>
</evidence>
<reference evidence="2 3" key="1">
    <citation type="journal article" date="2013" name="BMC Genomics">
        <title>The genome and transcriptome of the pine saprophyte Ophiostoma piceae, and a comparison with the bark beetle-associated pine pathogen Grosmannia clavigera.</title>
        <authorList>
            <person name="Haridas S."/>
            <person name="Wang Y."/>
            <person name="Lim L."/>
            <person name="Massoumi Alamouti S."/>
            <person name="Jackman S."/>
            <person name="Docking R."/>
            <person name="Robertson G."/>
            <person name="Birol I."/>
            <person name="Bohlmann J."/>
            <person name="Breuil C."/>
        </authorList>
    </citation>
    <scope>NUCLEOTIDE SEQUENCE [LARGE SCALE GENOMIC DNA]</scope>
    <source>
        <strain evidence="2 3">UAMH 11346</strain>
    </source>
</reference>
<protein>
    <submittedName>
        <fullName evidence="2">Tat pathway signal sequence</fullName>
    </submittedName>
</protein>
<feature type="compositionally biased region" description="Polar residues" evidence="1">
    <location>
        <begin position="1"/>
        <end position="12"/>
    </location>
</feature>
<dbReference type="eggNOG" id="ENOG502QU12">
    <property type="taxonomic scope" value="Eukaryota"/>
</dbReference>
<dbReference type="HOGENOM" id="CLU_266379_0_0_1"/>
<gene>
    <name evidence="2" type="ORF">F503_08445</name>
</gene>